<keyword evidence="3" id="KW-1185">Reference proteome</keyword>
<evidence type="ECO:0000256" key="1">
    <source>
        <dbReference type="SAM" id="Phobius"/>
    </source>
</evidence>
<evidence type="ECO:0000313" key="3">
    <source>
        <dbReference type="Proteomes" id="UP001595975"/>
    </source>
</evidence>
<keyword evidence="1" id="KW-1133">Transmembrane helix</keyword>
<keyword evidence="1" id="KW-0472">Membrane</keyword>
<gene>
    <name evidence="2" type="ORF">ACFP3U_34730</name>
</gene>
<comment type="caution">
    <text evidence="2">The sequence shown here is derived from an EMBL/GenBank/DDBJ whole genome shotgun (WGS) entry which is preliminary data.</text>
</comment>
<name>A0ABW0XF82_9ACTN</name>
<organism evidence="2 3">
    <name type="scientific">Kitasatospora misakiensis</name>
    <dbReference type="NCBI Taxonomy" id="67330"/>
    <lineage>
        <taxon>Bacteria</taxon>
        <taxon>Bacillati</taxon>
        <taxon>Actinomycetota</taxon>
        <taxon>Actinomycetes</taxon>
        <taxon>Kitasatosporales</taxon>
        <taxon>Streptomycetaceae</taxon>
        <taxon>Kitasatospora</taxon>
    </lineage>
</organism>
<reference evidence="3" key="1">
    <citation type="journal article" date="2019" name="Int. J. Syst. Evol. Microbiol.">
        <title>The Global Catalogue of Microorganisms (GCM) 10K type strain sequencing project: providing services to taxonomists for standard genome sequencing and annotation.</title>
        <authorList>
            <consortium name="The Broad Institute Genomics Platform"/>
            <consortium name="The Broad Institute Genome Sequencing Center for Infectious Disease"/>
            <person name="Wu L."/>
            <person name="Ma J."/>
        </authorList>
    </citation>
    <scope>NUCLEOTIDE SEQUENCE [LARGE SCALE GENOMIC DNA]</scope>
    <source>
        <strain evidence="3">CGMCC 4.1437</strain>
    </source>
</reference>
<keyword evidence="1" id="KW-0812">Transmembrane</keyword>
<protein>
    <submittedName>
        <fullName evidence="2">Uncharacterized protein</fullName>
    </submittedName>
</protein>
<dbReference type="EMBL" id="JBHSOF010000080">
    <property type="protein sequence ID" value="MFC5668109.1"/>
    <property type="molecule type" value="Genomic_DNA"/>
</dbReference>
<evidence type="ECO:0000313" key="2">
    <source>
        <dbReference type="EMBL" id="MFC5668109.1"/>
    </source>
</evidence>
<dbReference type="RefSeq" id="WP_380229757.1">
    <property type="nucleotide sequence ID" value="NZ_JBHSOF010000080.1"/>
</dbReference>
<accession>A0ABW0XF82</accession>
<sequence length="130" mass="13432">MVFNIGNQQAGVVNNVAHDQHIHDGQSGQVVVDRMELHGLVDDLRQAVAGAQLPATVQPEVRTELAAIEQEAAQPEPDKDAMADRLSRITRLVGSAGAAITAGTGLFGAVSALAGWLGTAGQPILHAIGL</sequence>
<feature type="transmembrane region" description="Helical" evidence="1">
    <location>
        <begin position="92"/>
        <end position="117"/>
    </location>
</feature>
<proteinExistence type="predicted"/>
<dbReference type="Proteomes" id="UP001595975">
    <property type="component" value="Unassembled WGS sequence"/>
</dbReference>